<dbReference type="GO" id="GO:0042124">
    <property type="term" value="F:1,3-beta-glucanosyltransferase activity"/>
    <property type="evidence" value="ECO:0007669"/>
    <property type="project" value="TreeGrafter"/>
</dbReference>
<keyword evidence="9 10" id="KW-0449">Lipoprotein</keyword>
<dbReference type="GO" id="GO:0098552">
    <property type="term" value="C:side of membrane"/>
    <property type="evidence" value="ECO:0007669"/>
    <property type="project" value="UniProtKB-KW"/>
</dbReference>
<dbReference type="Pfam" id="PF07983">
    <property type="entry name" value="X8"/>
    <property type="match status" value="1"/>
</dbReference>
<reference evidence="15" key="2">
    <citation type="submission" date="2015-01" db="EMBL/GenBank/DDBJ databases">
        <title>Evolutionary Origins and Diversification of the Mycorrhizal Mutualists.</title>
        <authorList>
            <consortium name="DOE Joint Genome Institute"/>
            <consortium name="Mycorrhizal Genomics Consortium"/>
            <person name="Kohler A."/>
            <person name="Kuo A."/>
            <person name="Nagy L.G."/>
            <person name="Floudas D."/>
            <person name="Copeland A."/>
            <person name="Barry K.W."/>
            <person name="Cichocki N."/>
            <person name="Veneault-Fourrey C."/>
            <person name="LaButti K."/>
            <person name="Lindquist E.A."/>
            <person name="Lipzen A."/>
            <person name="Lundell T."/>
            <person name="Morin E."/>
            <person name="Murat C."/>
            <person name="Riley R."/>
            <person name="Ohm R."/>
            <person name="Sun H."/>
            <person name="Tunlid A."/>
            <person name="Henrissat B."/>
            <person name="Grigoriev I.V."/>
            <person name="Hibbett D.S."/>
            <person name="Martin F."/>
        </authorList>
    </citation>
    <scope>NUCLEOTIDE SEQUENCE [LARGE SCALE GENOMIC DNA]</scope>
    <source>
        <strain evidence="15">LaAM-08-1</strain>
    </source>
</reference>
<accession>A0A0C9X5X5</accession>
<evidence type="ECO:0000256" key="2">
    <source>
        <dbReference type="ARBA" id="ARBA00004589"/>
    </source>
</evidence>
<organism evidence="14 15">
    <name type="scientific">Laccaria amethystina LaAM-08-1</name>
    <dbReference type="NCBI Taxonomy" id="1095629"/>
    <lineage>
        <taxon>Eukaryota</taxon>
        <taxon>Fungi</taxon>
        <taxon>Dikarya</taxon>
        <taxon>Basidiomycota</taxon>
        <taxon>Agaricomycotina</taxon>
        <taxon>Agaricomycetes</taxon>
        <taxon>Agaricomycetidae</taxon>
        <taxon>Agaricales</taxon>
        <taxon>Agaricineae</taxon>
        <taxon>Hydnangiaceae</taxon>
        <taxon>Laccaria</taxon>
    </lineage>
</organism>
<evidence type="ECO:0000256" key="7">
    <source>
        <dbReference type="ARBA" id="ARBA00023157"/>
    </source>
</evidence>
<dbReference type="AlphaFoldDB" id="A0A0C9X5X5"/>
<dbReference type="Proteomes" id="UP000054477">
    <property type="component" value="Unassembled WGS sequence"/>
</dbReference>
<keyword evidence="10" id="KW-0808">Transferase</keyword>
<keyword evidence="4 10" id="KW-0336">GPI-anchor</keyword>
<dbReference type="Gene3D" id="3.20.20.80">
    <property type="entry name" value="Glycosidases"/>
    <property type="match status" value="1"/>
</dbReference>
<evidence type="ECO:0000256" key="12">
    <source>
        <dbReference type="SAM" id="Phobius"/>
    </source>
</evidence>
<dbReference type="Gene3D" id="1.20.58.1040">
    <property type="match status" value="1"/>
</dbReference>
<dbReference type="PANTHER" id="PTHR31468:SF2">
    <property type="entry name" value="1,3-BETA-GLUCANOSYLTRANSFERASE GAS1"/>
    <property type="match status" value="1"/>
</dbReference>
<keyword evidence="7" id="KW-1015">Disulfide bond</keyword>
<evidence type="ECO:0000256" key="10">
    <source>
        <dbReference type="RuleBase" id="RU361209"/>
    </source>
</evidence>
<reference evidence="14 15" key="1">
    <citation type="submission" date="2014-04" db="EMBL/GenBank/DDBJ databases">
        <authorList>
            <consortium name="DOE Joint Genome Institute"/>
            <person name="Kuo A."/>
            <person name="Kohler A."/>
            <person name="Nagy L.G."/>
            <person name="Floudas D."/>
            <person name="Copeland A."/>
            <person name="Barry K.W."/>
            <person name="Cichocki N."/>
            <person name="Veneault-Fourrey C."/>
            <person name="LaButti K."/>
            <person name="Lindquist E.A."/>
            <person name="Lipzen A."/>
            <person name="Lundell T."/>
            <person name="Morin E."/>
            <person name="Murat C."/>
            <person name="Sun H."/>
            <person name="Tunlid A."/>
            <person name="Henrissat B."/>
            <person name="Grigoriev I.V."/>
            <person name="Hibbett D.S."/>
            <person name="Martin F."/>
            <person name="Nordberg H.P."/>
            <person name="Cantor M.N."/>
            <person name="Hua S.X."/>
        </authorList>
    </citation>
    <scope>NUCLEOTIDE SEQUENCE [LARGE SCALE GENOMIC DNA]</scope>
    <source>
        <strain evidence="14 15">LaAM-08-1</strain>
    </source>
</reference>
<feature type="chain" id="PRO_5005111946" description="1,3-beta-glucanosyltransferase" evidence="10">
    <location>
        <begin position="25"/>
        <end position="558"/>
    </location>
</feature>
<protein>
    <recommendedName>
        <fullName evidence="10">1,3-beta-glucanosyltransferase</fullName>
        <ecNumber evidence="10">2.4.1.-</ecNumber>
    </recommendedName>
</protein>
<keyword evidence="6 10" id="KW-0472">Membrane</keyword>
<keyword evidence="12" id="KW-0812">Transmembrane</keyword>
<dbReference type="EC" id="2.4.1.-" evidence="10"/>
<dbReference type="HOGENOM" id="CLU_021855_2_2_1"/>
<dbReference type="OrthoDB" id="421038at2759"/>
<evidence type="ECO:0000256" key="3">
    <source>
        <dbReference type="ARBA" id="ARBA00007528"/>
    </source>
</evidence>
<feature type="compositionally biased region" description="Low complexity" evidence="11">
    <location>
        <begin position="503"/>
        <end position="528"/>
    </location>
</feature>
<evidence type="ECO:0000313" key="15">
    <source>
        <dbReference type="Proteomes" id="UP000054477"/>
    </source>
</evidence>
<dbReference type="Pfam" id="PF03198">
    <property type="entry name" value="Glyco_hydro_72"/>
    <property type="match status" value="1"/>
</dbReference>
<dbReference type="GO" id="GO:0005886">
    <property type="term" value="C:plasma membrane"/>
    <property type="evidence" value="ECO:0007669"/>
    <property type="project" value="UniProtKB-SubCell"/>
</dbReference>
<keyword evidence="5 10" id="KW-0732">Signal</keyword>
<evidence type="ECO:0000256" key="5">
    <source>
        <dbReference type="ARBA" id="ARBA00022729"/>
    </source>
</evidence>
<dbReference type="InterPro" id="IPR012946">
    <property type="entry name" value="X8"/>
</dbReference>
<evidence type="ECO:0000256" key="8">
    <source>
        <dbReference type="ARBA" id="ARBA00023180"/>
    </source>
</evidence>
<feature type="region of interest" description="Disordered" evidence="11">
    <location>
        <begin position="503"/>
        <end position="529"/>
    </location>
</feature>
<dbReference type="EMBL" id="KN838713">
    <property type="protein sequence ID" value="KIJ96718.1"/>
    <property type="molecule type" value="Genomic_DNA"/>
</dbReference>
<proteinExistence type="inferred from homology"/>
<dbReference type="PANTHER" id="PTHR31468">
    <property type="entry name" value="1,3-BETA-GLUCANOSYLTRANSFERASE GAS1"/>
    <property type="match status" value="1"/>
</dbReference>
<evidence type="ECO:0000256" key="9">
    <source>
        <dbReference type="ARBA" id="ARBA00023288"/>
    </source>
</evidence>
<feature type="domain" description="X8" evidence="13">
    <location>
        <begin position="395"/>
        <end position="497"/>
    </location>
</feature>
<evidence type="ECO:0000313" key="14">
    <source>
        <dbReference type="EMBL" id="KIJ96718.1"/>
    </source>
</evidence>
<dbReference type="InterPro" id="IPR017853">
    <property type="entry name" value="GH"/>
</dbReference>
<dbReference type="STRING" id="1095629.A0A0C9X5X5"/>
<evidence type="ECO:0000256" key="4">
    <source>
        <dbReference type="ARBA" id="ARBA00022622"/>
    </source>
</evidence>
<gene>
    <name evidence="14" type="ORF">K443DRAFT_682120</name>
</gene>
<comment type="subcellular location">
    <subcellularLocation>
        <location evidence="1">Cell envelope</location>
    </subcellularLocation>
    <subcellularLocation>
        <location evidence="10">Cell membrane</location>
        <topology evidence="10">Lipid-anchor</topology>
        <topology evidence="10">GPI-anchor</topology>
    </subcellularLocation>
    <subcellularLocation>
        <location evidence="2">Membrane</location>
        <topology evidence="2">Lipid-anchor</topology>
        <topology evidence="2">GPI-anchor</topology>
    </subcellularLocation>
</comment>
<keyword evidence="8" id="KW-0325">Glycoprotein</keyword>
<evidence type="ECO:0000256" key="11">
    <source>
        <dbReference type="SAM" id="MobiDB-lite"/>
    </source>
</evidence>
<dbReference type="SMART" id="SM00768">
    <property type="entry name" value="X8"/>
    <property type="match status" value="1"/>
</dbReference>
<keyword evidence="15" id="KW-1185">Reference proteome</keyword>
<feature type="transmembrane region" description="Helical" evidence="12">
    <location>
        <begin position="534"/>
        <end position="557"/>
    </location>
</feature>
<feature type="signal peptide" evidence="10">
    <location>
        <begin position="1"/>
        <end position="24"/>
    </location>
</feature>
<comment type="function">
    <text evidence="10">Splits internally a 1,3-beta-glucan molecule and transfers the newly generated reducing end (the donor) to the non-reducing end of another 1,3-beta-glucan molecule (the acceptor) forming a 1,3-beta linkage, resulting in the elongation of 1,3-beta-glucan chains in the cell wall.</text>
</comment>
<dbReference type="GO" id="GO:0031505">
    <property type="term" value="P:fungal-type cell wall organization"/>
    <property type="evidence" value="ECO:0007669"/>
    <property type="project" value="TreeGrafter"/>
</dbReference>
<dbReference type="SUPFAM" id="SSF51445">
    <property type="entry name" value="(Trans)glycosidases"/>
    <property type="match status" value="1"/>
</dbReference>
<name>A0A0C9X5X5_9AGAR</name>
<comment type="similarity">
    <text evidence="3 10">Belongs to the glycosyl hydrolase 72 family.</text>
</comment>
<keyword evidence="12" id="KW-1133">Transmembrane helix</keyword>
<evidence type="ECO:0000256" key="6">
    <source>
        <dbReference type="ARBA" id="ARBA00023136"/>
    </source>
</evidence>
<dbReference type="InterPro" id="IPR004886">
    <property type="entry name" value="Glucanosyltransferase"/>
</dbReference>
<evidence type="ECO:0000259" key="13">
    <source>
        <dbReference type="SMART" id="SM00768"/>
    </source>
</evidence>
<evidence type="ECO:0000256" key="1">
    <source>
        <dbReference type="ARBA" id="ARBA00004196"/>
    </source>
</evidence>
<sequence length="558" mass="57528">MKSFGAPALVSLVLAALLAYNVHAISQVSRTGRYLYTADGSRFYIKGVAYQQQGIVTDTSANNPFGEPSTFIDPLADASGCARDLPYLTQLGVNTVRVYSVDSTQNHDSCMSALSGAGIYTIIDLTLPLNGSIDRSSPAWSTNLLDQYLATIDAFSKYDNVLAYNVGNEVVNSSSNTNVAPFVKAAARDIKAYLTAKKSNVLIGYAAIDGSDDFRDPLANYFSCDPSNTNSGSTAIDLFGLNNYEWCGNSTFEGSYSDTENSFAGYNVAAYFSEYGCVPPSGARPWTEVAALLSSDMSPVWSGGIAFSYFPAASAAGQFGMITLSSDNKTVSTTTDFTNLATEYGAAAPPNTPAQASAAAAAFPSCPTQNSTFLASTTLPATPNLSACECLESGLSCQFTPVVSDYTVVAGQLINTACGLLGQSGGTCSDIAADGAAGTYGLISGCDPTVKLSYVMSKYYESQNRNVQACSFAGNGTVNSHASTSVSATSVASSCIASPSATFAPTAPASTTKSSSTGTTTSAGGPKKNGASTLVGGGFVGMVSMGVVVVVSGMWTVM</sequence>
<dbReference type="GO" id="GO:0071970">
    <property type="term" value="P:fungal-type cell wall (1-&gt;3)-beta-D-glucan biosynthetic process"/>
    <property type="evidence" value="ECO:0007669"/>
    <property type="project" value="TreeGrafter"/>
</dbReference>